<dbReference type="InterPro" id="IPR026912">
    <property type="entry name" value="Adenine_deam_C"/>
</dbReference>
<dbReference type="SUPFAM" id="SSF51556">
    <property type="entry name" value="Metallo-dependent hydrolases"/>
    <property type="match status" value="1"/>
</dbReference>
<reference evidence="10" key="2">
    <citation type="journal article" date="2020" name="Antonie Van Leeuwenhoek">
        <title>Labilibaculum antarcticum sp. nov., a novel facultative anaerobic, psychrotorelant bacterium isolated from marine sediment of Antarctica.</title>
        <authorList>
            <person name="Watanabe M."/>
            <person name="Kojima H."/>
            <person name="Fukui M."/>
        </authorList>
    </citation>
    <scope>NUCLEOTIDE SEQUENCE [LARGE SCALE GENOMIC DNA]</scope>
    <source>
        <strain evidence="10">SPP2</strain>
    </source>
</reference>
<dbReference type="EC" id="3.5.4.2" evidence="2 6"/>
<gene>
    <name evidence="6" type="primary">ade</name>
    <name evidence="9" type="ORF">ALGA_1782</name>
</gene>
<keyword evidence="4 6" id="KW-0464">Manganese</keyword>
<evidence type="ECO:0000256" key="2">
    <source>
        <dbReference type="ARBA" id="ARBA00012782"/>
    </source>
</evidence>
<dbReference type="Pfam" id="PF13382">
    <property type="entry name" value="Adenine_deam_C"/>
    <property type="match status" value="1"/>
</dbReference>
<dbReference type="OrthoDB" id="9775607at2"/>
<dbReference type="KEGG" id="mbas:ALGA_1782"/>
<dbReference type="Proteomes" id="UP000218267">
    <property type="component" value="Chromosome"/>
</dbReference>
<dbReference type="GO" id="GO:0006146">
    <property type="term" value="P:adenine catabolic process"/>
    <property type="evidence" value="ECO:0007669"/>
    <property type="project" value="InterPro"/>
</dbReference>
<dbReference type="SUPFAM" id="SSF51338">
    <property type="entry name" value="Composite domain of metallo-dependent hydrolases"/>
    <property type="match status" value="1"/>
</dbReference>
<dbReference type="AlphaFoldDB" id="A0A1Y1CIE8"/>
<dbReference type="Gene3D" id="2.30.40.10">
    <property type="entry name" value="Urease, subunit C, domain 1"/>
    <property type="match status" value="1"/>
</dbReference>
<dbReference type="InterPro" id="IPR006679">
    <property type="entry name" value="Adenine_deam"/>
</dbReference>
<sequence length="547" mass="59927">MTSNTFSISGKVIDVISREIIKAEVVVEEGRITSVTQRDSVPDHYILPGLVDAHMHIESSLLIPSRFANLAVRQGTLGLVTDPHEIANVLGEIGVDFMINDAKKVPLEIRFGVPSCVPATPHETSGFVLDSNIVESLLKREEVVCLAEVMDFVGVINDDLEVLKKIVACKKLGKKIDGHAPGLKGQDLKKYVASGISADHECSTLEEALEKISLGMMIQIREGSAAKDFDALCSLLETHPEKIMLCTDDLHPDDLIEKGHINYLIKKGLKKGLDLFSLLRAASYNPIHHYGLDLGLLQVGHSADFIVIDNPESFIVEQAFRKGVCIYKDNEVLFDVSNEIILNNFSRKPIQLSDLIVKAENGSLRAMVVKDGDLITDSVLCKPKVVDKNVVSDVDNDLLKMVVMSRYDNGNPVMGFAKGFGYKKGAIAESIAHDSHNIIAVGTSDEELLHAINTLIEMKGGIVAVNNGESESVRLEVAGLMSNKTGEDLVREYAKLNDFASALGSNFESPFMTLAFMSLLVIPKLKLSDKGLFDVKEFKVINLFKEE</sequence>
<evidence type="ECO:0000256" key="5">
    <source>
        <dbReference type="ARBA" id="ARBA00047720"/>
    </source>
</evidence>
<feature type="domain" description="Adenine deaminase C-terminal" evidence="8">
    <location>
        <begin position="374"/>
        <end position="539"/>
    </location>
</feature>
<accession>A0A1Y1CIE8</accession>
<organism evidence="9 10">
    <name type="scientific">Labilibaculum antarcticum</name>
    <dbReference type="NCBI Taxonomy" id="1717717"/>
    <lineage>
        <taxon>Bacteria</taxon>
        <taxon>Pseudomonadati</taxon>
        <taxon>Bacteroidota</taxon>
        <taxon>Bacteroidia</taxon>
        <taxon>Marinilabiliales</taxon>
        <taxon>Marinifilaceae</taxon>
        <taxon>Labilibaculum</taxon>
    </lineage>
</organism>
<dbReference type="CDD" id="cd01295">
    <property type="entry name" value="AdeC"/>
    <property type="match status" value="1"/>
</dbReference>
<evidence type="ECO:0000256" key="4">
    <source>
        <dbReference type="ARBA" id="ARBA00023211"/>
    </source>
</evidence>
<name>A0A1Y1CIE8_9BACT</name>
<dbReference type="GO" id="GO:0000034">
    <property type="term" value="F:adenine deaminase activity"/>
    <property type="evidence" value="ECO:0007669"/>
    <property type="project" value="UniProtKB-UniRule"/>
</dbReference>
<dbReference type="PANTHER" id="PTHR11113">
    <property type="entry name" value="N-ACETYLGLUCOSAMINE-6-PHOSPHATE DEACETYLASE"/>
    <property type="match status" value="1"/>
</dbReference>
<dbReference type="Gene3D" id="3.20.20.140">
    <property type="entry name" value="Metal-dependent hydrolases"/>
    <property type="match status" value="1"/>
</dbReference>
<evidence type="ECO:0000259" key="8">
    <source>
        <dbReference type="Pfam" id="PF13382"/>
    </source>
</evidence>
<dbReference type="NCBIfam" id="TIGR01178">
    <property type="entry name" value="ade"/>
    <property type="match status" value="1"/>
</dbReference>
<protein>
    <recommendedName>
        <fullName evidence="2 6">Adenine deaminase</fullName>
        <shortName evidence="6">Adenase</shortName>
        <shortName evidence="6">Adenine aminase</shortName>
        <ecNumber evidence="2 6">3.5.4.2</ecNumber>
    </recommendedName>
</protein>
<evidence type="ECO:0000256" key="6">
    <source>
        <dbReference type="HAMAP-Rule" id="MF_01518"/>
    </source>
</evidence>
<dbReference type="EMBL" id="AP018042">
    <property type="protein sequence ID" value="BAX80156.1"/>
    <property type="molecule type" value="Genomic_DNA"/>
</dbReference>
<dbReference type="InterPro" id="IPR011059">
    <property type="entry name" value="Metal-dep_hydrolase_composite"/>
</dbReference>
<dbReference type="HAMAP" id="MF_01518">
    <property type="entry name" value="Adenine_deamin"/>
    <property type="match status" value="1"/>
</dbReference>
<dbReference type="RefSeq" id="WP_096433550.1">
    <property type="nucleotide sequence ID" value="NZ_AP018042.1"/>
</dbReference>
<evidence type="ECO:0000256" key="3">
    <source>
        <dbReference type="ARBA" id="ARBA00022801"/>
    </source>
</evidence>
<evidence type="ECO:0000259" key="7">
    <source>
        <dbReference type="Pfam" id="PF01979"/>
    </source>
</evidence>
<comment type="cofactor">
    <cofactor evidence="6">
        <name>Mn(2+)</name>
        <dbReference type="ChEBI" id="CHEBI:29035"/>
    </cofactor>
</comment>
<evidence type="ECO:0000256" key="1">
    <source>
        <dbReference type="ARBA" id="ARBA00006773"/>
    </source>
</evidence>
<reference evidence="9 10" key="1">
    <citation type="journal article" date="2018" name="Mar. Genomics">
        <title>Complete genome sequence of Marinifilaceae bacterium strain SPP2, isolated from the Antarctic marine sediment.</title>
        <authorList>
            <person name="Watanabe M."/>
            <person name="Kojima H."/>
            <person name="Fukui M."/>
        </authorList>
    </citation>
    <scope>NUCLEOTIDE SEQUENCE [LARGE SCALE GENOMIC DNA]</scope>
    <source>
        <strain evidence="9 10">SPP2</strain>
    </source>
</reference>
<dbReference type="InterPro" id="IPR032466">
    <property type="entry name" value="Metal_Hydrolase"/>
</dbReference>
<dbReference type="PANTHER" id="PTHR11113:SF2">
    <property type="entry name" value="ADENINE DEAMINASE"/>
    <property type="match status" value="1"/>
</dbReference>
<feature type="domain" description="Amidohydrolase-related" evidence="7">
    <location>
        <begin position="45"/>
        <end position="321"/>
    </location>
</feature>
<evidence type="ECO:0000313" key="9">
    <source>
        <dbReference type="EMBL" id="BAX80156.1"/>
    </source>
</evidence>
<comment type="similarity">
    <text evidence="1 6">Belongs to the metallo-dependent hydrolases superfamily. Adenine deaminase family.</text>
</comment>
<keyword evidence="10" id="KW-1185">Reference proteome</keyword>
<dbReference type="Pfam" id="PF01979">
    <property type="entry name" value="Amidohydro_1"/>
    <property type="match status" value="1"/>
</dbReference>
<comment type="catalytic activity">
    <reaction evidence="5 6">
        <text>adenine + H2O + H(+) = hypoxanthine + NH4(+)</text>
        <dbReference type="Rhea" id="RHEA:23688"/>
        <dbReference type="ChEBI" id="CHEBI:15377"/>
        <dbReference type="ChEBI" id="CHEBI:15378"/>
        <dbReference type="ChEBI" id="CHEBI:16708"/>
        <dbReference type="ChEBI" id="CHEBI:17368"/>
        <dbReference type="ChEBI" id="CHEBI:28938"/>
        <dbReference type="EC" id="3.5.4.2"/>
    </reaction>
</comment>
<dbReference type="InterPro" id="IPR006680">
    <property type="entry name" value="Amidohydro-rel"/>
</dbReference>
<proteinExistence type="inferred from homology"/>
<keyword evidence="3 6" id="KW-0378">Hydrolase</keyword>
<evidence type="ECO:0000313" key="10">
    <source>
        <dbReference type="Proteomes" id="UP000218267"/>
    </source>
</evidence>